<dbReference type="InterPro" id="IPR058664">
    <property type="entry name" value="ARB_00930-like_C"/>
</dbReference>
<dbReference type="InterPro" id="IPR001466">
    <property type="entry name" value="Beta-lactam-related"/>
</dbReference>
<proteinExistence type="predicted"/>
<evidence type="ECO:0000259" key="3">
    <source>
        <dbReference type="Pfam" id="PF26335"/>
    </source>
</evidence>
<dbReference type="InterPro" id="IPR012338">
    <property type="entry name" value="Beta-lactam/transpept-like"/>
</dbReference>
<accession>A0AA40BPH6</accession>
<dbReference type="AlphaFoldDB" id="A0AA40BPH6"/>
<keyword evidence="5" id="KW-1185">Reference proteome</keyword>
<dbReference type="InterPro" id="IPR051478">
    <property type="entry name" value="Beta-lactamase-like_AB/R"/>
</dbReference>
<reference evidence="4" key="1">
    <citation type="submission" date="2023-06" db="EMBL/GenBank/DDBJ databases">
        <title>Genome-scale phylogeny and comparative genomics of the fungal order Sordariales.</title>
        <authorList>
            <consortium name="Lawrence Berkeley National Laboratory"/>
            <person name="Hensen N."/>
            <person name="Bonometti L."/>
            <person name="Westerberg I."/>
            <person name="Brannstrom I.O."/>
            <person name="Guillou S."/>
            <person name="Cros-Aarteil S."/>
            <person name="Calhoun S."/>
            <person name="Haridas S."/>
            <person name="Kuo A."/>
            <person name="Mondo S."/>
            <person name="Pangilinan J."/>
            <person name="Riley R."/>
            <person name="LaButti K."/>
            <person name="Andreopoulos B."/>
            <person name="Lipzen A."/>
            <person name="Chen C."/>
            <person name="Yanf M."/>
            <person name="Daum C."/>
            <person name="Ng V."/>
            <person name="Clum A."/>
            <person name="Steindorff A."/>
            <person name="Ohm R."/>
            <person name="Martin F."/>
            <person name="Silar P."/>
            <person name="Natvig D."/>
            <person name="Lalanne C."/>
            <person name="Gautier V."/>
            <person name="Ament-velasquez S.L."/>
            <person name="Kruys A."/>
            <person name="Hutchinson M.I."/>
            <person name="Powell A.J."/>
            <person name="Barry K."/>
            <person name="Miller A.N."/>
            <person name="Grigoriev I.V."/>
            <person name="Debuchy R."/>
            <person name="Gladieux P."/>
            <person name="Thoren M.H."/>
            <person name="Johannesson H."/>
        </authorList>
    </citation>
    <scope>NUCLEOTIDE SEQUENCE</scope>
    <source>
        <strain evidence="4">SMH3187-1</strain>
    </source>
</reference>
<comment type="caution">
    <text evidence="4">The sequence shown here is derived from an EMBL/GenBank/DDBJ whole genome shotgun (WGS) entry which is preliminary data.</text>
</comment>
<feature type="signal peptide" evidence="1">
    <location>
        <begin position="1"/>
        <end position="22"/>
    </location>
</feature>
<evidence type="ECO:0000259" key="2">
    <source>
        <dbReference type="Pfam" id="PF00144"/>
    </source>
</evidence>
<organism evidence="4 5">
    <name type="scientific">Schizothecium vesticola</name>
    <dbReference type="NCBI Taxonomy" id="314040"/>
    <lineage>
        <taxon>Eukaryota</taxon>
        <taxon>Fungi</taxon>
        <taxon>Dikarya</taxon>
        <taxon>Ascomycota</taxon>
        <taxon>Pezizomycotina</taxon>
        <taxon>Sordariomycetes</taxon>
        <taxon>Sordariomycetidae</taxon>
        <taxon>Sordariales</taxon>
        <taxon>Schizotheciaceae</taxon>
        <taxon>Schizothecium</taxon>
    </lineage>
</organism>
<dbReference type="EMBL" id="JAUKUD010000007">
    <property type="protein sequence ID" value="KAK0738002.1"/>
    <property type="molecule type" value="Genomic_DNA"/>
</dbReference>
<feature type="chain" id="PRO_5041332778" evidence="1">
    <location>
        <begin position="23"/>
        <end position="569"/>
    </location>
</feature>
<keyword evidence="1" id="KW-0732">Signal</keyword>
<dbReference type="SUPFAM" id="SSF56601">
    <property type="entry name" value="beta-lactamase/transpeptidase-like"/>
    <property type="match status" value="1"/>
</dbReference>
<gene>
    <name evidence="4" type="ORF">B0T18DRAFT_333464</name>
</gene>
<dbReference type="Pfam" id="PF00144">
    <property type="entry name" value="Beta-lactamase"/>
    <property type="match status" value="1"/>
</dbReference>
<dbReference type="PANTHER" id="PTHR22935">
    <property type="entry name" value="PENICILLIN-BINDING PROTEIN"/>
    <property type="match status" value="1"/>
</dbReference>
<sequence>MRNFSFGSLLYIAAVSSQLGAAQNCPILGPAYPAVTNVAAPNLQAAKARFEKALESVNRSSTSFAVQVYSAHDDKLIYETYHTAAAQVGAATVGPDTIWRLLSISKAMTVYAFLARLGDNYWNEPITKYVPELADVPFRDPIRDVNWAEVTLGSLAGQSSGLTRDYSLRDLTTLQSDIPGLRELKDSEIVKCGSVGGLRPCTRQEALQMIMKTYPWAPSTSTPNYSTMAFQLLAYAAENITGESFPDIITNQLIKPLNLTRTSVPIPINDTNTVNYPAGIWNVDLGDLSPGGGYSSSATDLSTLGRSILRSTLLPRLVTRRWLSPIIHSGSLVFSMGRPWEIMRHPVPATLTSNVTRNADVYTKQGGGGVYTTLLALSPDHDIGVSILTSGDATQGDFNTIRKAFLDVWVGAAEEAAREQAVEKFAGSYGGNGAGDNSSMVVGVMDGEPALFVSELVSNGTDFLKFLAETSYGGLGGKKGTVGLWLYPMRLVDEREKAEVEGRVTGRVAFRGWPGVVGERPAVDCGSWAESDRLRWGNYPGDLYVFEAEGGKNARAVENPGMGRTFRRV</sequence>
<evidence type="ECO:0000313" key="4">
    <source>
        <dbReference type="EMBL" id="KAK0738002.1"/>
    </source>
</evidence>
<feature type="domain" description="Beta-lactamase-like ARB-00930-like C-terminal" evidence="3">
    <location>
        <begin position="417"/>
        <end position="568"/>
    </location>
</feature>
<protein>
    <submittedName>
        <fullName evidence="4">Beta-lactamase/transpeptidase-like protein</fullName>
    </submittedName>
</protein>
<evidence type="ECO:0000313" key="5">
    <source>
        <dbReference type="Proteomes" id="UP001172155"/>
    </source>
</evidence>
<evidence type="ECO:0000256" key="1">
    <source>
        <dbReference type="SAM" id="SignalP"/>
    </source>
</evidence>
<feature type="domain" description="Beta-lactamase-related" evidence="2">
    <location>
        <begin position="66"/>
        <end position="398"/>
    </location>
</feature>
<dbReference type="Proteomes" id="UP001172155">
    <property type="component" value="Unassembled WGS sequence"/>
</dbReference>
<dbReference type="Pfam" id="PF26335">
    <property type="entry name" value="ARB_00930_C"/>
    <property type="match status" value="1"/>
</dbReference>
<dbReference type="PANTHER" id="PTHR22935:SF97">
    <property type="entry name" value="BETA-LACTAMASE-RELATED DOMAIN-CONTAINING PROTEIN"/>
    <property type="match status" value="1"/>
</dbReference>
<dbReference type="Gene3D" id="3.40.710.10">
    <property type="entry name" value="DD-peptidase/beta-lactamase superfamily"/>
    <property type="match status" value="1"/>
</dbReference>
<name>A0AA40BPH6_9PEZI</name>